<protein>
    <submittedName>
        <fullName evidence="1">Uncharacterized protein</fullName>
    </submittedName>
</protein>
<name>X0ZJ00_9ZZZZ</name>
<reference evidence="1" key="1">
    <citation type="journal article" date="2014" name="Front. Microbiol.">
        <title>High frequency of phylogenetically diverse reductive dehalogenase-homologous genes in deep subseafloor sedimentary metagenomes.</title>
        <authorList>
            <person name="Kawai M."/>
            <person name="Futagami T."/>
            <person name="Toyoda A."/>
            <person name="Takaki Y."/>
            <person name="Nishi S."/>
            <person name="Hori S."/>
            <person name="Arai W."/>
            <person name="Tsubouchi T."/>
            <person name="Morono Y."/>
            <person name="Uchiyama I."/>
            <person name="Ito T."/>
            <person name="Fujiyama A."/>
            <person name="Inagaki F."/>
            <person name="Takami H."/>
        </authorList>
    </citation>
    <scope>NUCLEOTIDE SEQUENCE</scope>
    <source>
        <strain evidence="1">Expedition CK06-06</strain>
    </source>
</reference>
<gene>
    <name evidence="1" type="ORF">S01H4_21065</name>
</gene>
<proteinExistence type="predicted"/>
<evidence type="ECO:0000313" key="1">
    <source>
        <dbReference type="EMBL" id="GAG69615.1"/>
    </source>
</evidence>
<comment type="caution">
    <text evidence="1">The sequence shown here is derived from an EMBL/GenBank/DDBJ whole genome shotgun (WGS) entry which is preliminary data.</text>
</comment>
<dbReference type="AlphaFoldDB" id="X0ZJ00"/>
<accession>X0ZJ00</accession>
<dbReference type="EMBL" id="BART01009513">
    <property type="protein sequence ID" value="GAG69615.1"/>
    <property type="molecule type" value="Genomic_DNA"/>
</dbReference>
<organism evidence="1">
    <name type="scientific">marine sediment metagenome</name>
    <dbReference type="NCBI Taxonomy" id="412755"/>
    <lineage>
        <taxon>unclassified sequences</taxon>
        <taxon>metagenomes</taxon>
        <taxon>ecological metagenomes</taxon>
    </lineage>
</organism>
<sequence length="58" mass="6217">MADDIEIKGGKIFGGWRAPENLARASTTSIHDDDVAKSVGFILSFNSSSSLQYGHFGN</sequence>